<name>A0ACB0YTT3_MELEN</name>
<gene>
    <name evidence="1" type="ORF">MENTE1834_LOCUS16570</name>
</gene>
<protein>
    <submittedName>
        <fullName evidence="1">Uncharacterized protein</fullName>
    </submittedName>
</protein>
<proteinExistence type="predicted"/>
<dbReference type="EMBL" id="CAVMJV010000018">
    <property type="protein sequence ID" value="CAK5062693.1"/>
    <property type="molecule type" value="Genomic_DNA"/>
</dbReference>
<reference evidence="1" key="1">
    <citation type="submission" date="2023-11" db="EMBL/GenBank/DDBJ databases">
        <authorList>
            <person name="Poullet M."/>
        </authorList>
    </citation>
    <scope>NUCLEOTIDE SEQUENCE</scope>
    <source>
        <strain evidence="1">E1834</strain>
    </source>
</reference>
<sequence length="56" mass="6681">MIMNLMTARIVIKGKLHASKHEFQAIVETYFKFLKKRFLLLFNIKLIIFKLAFHSV</sequence>
<accession>A0ACB0YTT3</accession>
<keyword evidence="2" id="KW-1185">Reference proteome</keyword>
<evidence type="ECO:0000313" key="1">
    <source>
        <dbReference type="EMBL" id="CAK5062693.1"/>
    </source>
</evidence>
<organism evidence="1 2">
    <name type="scientific">Meloidogyne enterolobii</name>
    <name type="common">Root-knot nematode worm</name>
    <name type="synonym">Meloidogyne mayaguensis</name>
    <dbReference type="NCBI Taxonomy" id="390850"/>
    <lineage>
        <taxon>Eukaryota</taxon>
        <taxon>Metazoa</taxon>
        <taxon>Ecdysozoa</taxon>
        <taxon>Nematoda</taxon>
        <taxon>Chromadorea</taxon>
        <taxon>Rhabditida</taxon>
        <taxon>Tylenchina</taxon>
        <taxon>Tylenchomorpha</taxon>
        <taxon>Tylenchoidea</taxon>
        <taxon>Meloidogynidae</taxon>
        <taxon>Meloidogyninae</taxon>
        <taxon>Meloidogyne</taxon>
    </lineage>
</organism>
<dbReference type="Proteomes" id="UP001497535">
    <property type="component" value="Unassembled WGS sequence"/>
</dbReference>
<evidence type="ECO:0000313" key="2">
    <source>
        <dbReference type="Proteomes" id="UP001497535"/>
    </source>
</evidence>
<comment type="caution">
    <text evidence="1">The sequence shown here is derived from an EMBL/GenBank/DDBJ whole genome shotgun (WGS) entry which is preliminary data.</text>
</comment>